<dbReference type="OrthoDB" id="8732661at2"/>
<dbReference type="Pfam" id="PF00456">
    <property type="entry name" value="Transketolase_N"/>
    <property type="match status" value="1"/>
</dbReference>
<evidence type="ECO:0000256" key="3">
    <source>
        <dbReference type="ARBA" id="ARBA00023052"/>
    </source>
</evidence>
<sequence length="284" mass="31131">MSKTPAGSNSRAPDLVEKSEKLRRMTLETCIKARTGHVTSCMSCIEILVALYHGGILRVDPTDPKWEGRDRFILSKGQASPALYAILADVGFFDPKELEKFAQAEGIFGVHLQHTVPGVETTAGSLGLGFGSAAGLALAARMDRKNHLVVTLLGDGELYEGSIWETAMFVGHHQLNNLVTIVDRNYLCTTDFTENLIRLEPLGDKWASFGFAVERINGHDTDELMNVLAYARSRRSTKPMVIIADTVKGKGIECMSNEPIWHGAAPTGAMVEKARADLERSFLR</sequence>
<feature type="domain" description="Transketolase N-terminal" evidence="4">
    <location>
        <begin position="20"/>
        <end position="276"/>
    </location>
</feature>
<dbReference type="Gene3D" id="3.40.50.970">
    <property type="match status" value="1"/>
</dbReference>
<dbReference type="AlphaFoldDB" id="A0A0C2V2B2"/>
<proteinExistence type="inferred from homology"/>
<accession>A0A0C2V2B2</accession>
<evidence type="ECO:0000313" key="5">
    <source>
        <dbReference type="EMBL" id="KIL99206.1"/>
    </source>
</evidence>
<dbReference type="CDD" id="cd02012">
    <property type="entry name" value="TPP_TK"/>
    <property type="match status" value="1"/>
</dbReference>
<evidence type="ECO:0000313" key="6">
    <source>
        <dbReference type="Proteomes" id="UP000031971"/>
    </source>
</evidence>
<keyword evidence="6" id="KW-1185">Reference proteome</keyword>
<dbReference type="Proteomes" id="UP000031971">
    <property type="component" value="Unassembled WGS sequence"/>
</dbReference>
<organism evidence="5 6">
    <name type="scientific">Paramagnetospirillum magnetotacticum MS-1</name>
    <dbReference type="NCBI Taxonomy" id="272627"/>
    <lineage>
        <taxon>Bacteria</taxon>
        <taxon>Pseudomonadati</taxon>
        <taxon>Pseudomonadota</taxon>
        <taxon>Alphaproteobacteria</taxon>
        <taxon>Rhodospirillales</taxon>
        <taxon>Magnetospirillaceae</taxon>
        <taxon>Paramagnetospirillum</taxon>
    </lineage>
</organism>
<dbReference type="InterPro" id="IPR005474">
    <property type="entry name" value="Transketolase_N"/>
</dbReference>
<comment type="cofactor">
    <cofactor evidence="1">
        <name>thiamine diphosphate</name>
        <dbReference type="ChEBI" id="CHEBI:58937"/>
    </cofactor>
</comment>
<keyword evidence="3" id="KW-0786">Thiamine pyrophosphate</keyword>
<dbReference type="SUPFAM" id="SSF52518">
    <property type="entry name" value="Thiamin diphosphate-binding fold (THDP-binding)"/>
    <property type="match status" value="1"/>
</dbReference>
<dbReference type="PANTHER" id="PTHR47514:SF1">
    <property type="entry name" value="TRANSKETOLASE N-TERMINAL SECTION-RELATED"/>
    <property type="match status" value="1"/>
</dbReference>
<dbReference type="RefSeq" id="WP_041040675.1">
    <property type="nucleotide sequence ID" value="NZ_JXSL01000025.1"/>
</dbReference>
<dbReference type="EMBL" id="JXSL01000025">
    <property type="protein sequence ID" value="KIL99206.1"/>
    <property type="molecule type" value="Genomic_DNA"/>
</dbReference>
<evidence type="ECO:0000256" key="2">
    <source>
        <dbReference type="ARBA" id="ARBA00007131"/>
    </source>
</evidence>
<comment type="caution">
    <text evidence="5">The sequence shown here is derived from an EMBL/GenBank/DDBJ whole genome shotgun (WGS) entry which is preliminary data.</text>
</comment>
<dbReference type="PANTHER" id="PTHR47514">
    <property type="entry name" value="TRANSKETOLASE N-TERMINAL SECTION-RELATED"/>
    <property type="match status" value="1"/>
</dbReference>
<protein>
    <submittedName>
        <fullName evidence="5">Transketolase N-terminal section</fullName>
    </submittedName>
</protein>
<gene>
    <name evidence="5" type="ORF">CCC_03424</name>
</gene>
<evidence type="ECO:0000259" key="4">
    <source>
        <dbReference type="Pfam" id="PF00456"/>
    </source>
</evidence>
<name>A0A0C2V2B2_PARME</name>
<dbReference type="STRING" id="272627.CCC_03424"/>
<comment type="similarity">
    <text evidence="2">Belongs to the transketolase family.</text>
</comment>
<reference evidence="5 6" key="1">
    <citation type="submission" date="2015-01" db="EMBL/GenBank/DDBJ databases">
        <title>Genome Sequence of Magnetospirillum magnetotacticum Strain MS-1.</title>
        <authorList>
            <person name="Marinov G.K."/>
            <person name="Smalley M.D."/>
            <person name="DeSalvo G."/>
        </authorList>
    </citation>
    <scope>NUCLEOTIDE SEQUENCE [LARGE SCALE GENOMIC DNA]</scope>
    <source>
        <strain evidence="5 6">MS-1</strain>
    </source>
</reference>
<evidence type="ECO:0000256" key="1">
    <source>
        <dbReference type="ARBA" id="ARBA00001964"/>
    </source>
</evidence>
<dbReference type="InterPro" id="IPR029061">
    <property type="entry name" value="THDP-binding"/>
</dbReference>